<dbReference type="Proteomes" id="UP000218327">
    <property type="component" value="Unassembled WGS sequence"/>
</dbReference>
<sequence length="114" mass="13559">MSTQSEEKENSSDLKMQSTLRKIRRARTRMLVCFWTLPVYIISVWVLLNNERDVDTLMWIYMALYAIFAVDMSRRRCPKCHGQFFVTTIWLNLITSKCVHCQISFKRSVDEVDN</sequence>
<keyword evidence="1" id="KW-0472">Membrane</keyword>
<keyword evidence="1" id="KW-1133">Transmembrane helix</keyword>
<comment type="caution">
    <text evidence="2">The sequence shown here is derived from an EMBL/GenBank/DDBJ whole genome shotgun (WGS) entry which is preliminary data.</text>
</comment>
<keyword evidence="1" id="KW-0812">Transmembrane</keyword>
<feature type="transmembrane region" description="Helical" evidence="1">
    <location>
        <begin position="30"/>
        <end position="48"/>
    </location>
</feature>
<accession>A0A2A5B2D3</accession>
<organism evidence="2 3">
    <name type="scientific">SAR86 cluster bacterium</name>
    <dbReference type="NCBI Taxonomy" id="2030880"/>
    <lineage>
        <taxon>Bacteria</taxon>
        <taxon>Pseudomonadati</taxon>
        <taxon>Pseudomonadota</taxon>
        <taxon>Gammaproteobacteria</taxon>
        <taxon>SAR86 cluster</taxon>
    </lineage>
</organism>
<evidence type="ECO:0000313" key="3">
    <source>
        <dbReference type="Proteomes" id="UP000218327"/>
    </source>
</evidence>
<name>A0A2A5B2D3_9GAMM</name>
<dbReference type="AlphaFoldDB" id="A0A2A5B2D3"/>
<gene>
    <name evidence="2" type="ORF">COA96_06790</name>
</gene>
<dbReference type="EMBL" id="NVVJ01000015">
    <property type="protein sequence ID" value="PCJ25727.1"/>
    <property type="molecule type" value="Genomic_DNA"/>
</dbReference>
<evidence type="ECO:0000313" key="2">
    <source>
        <dbReference type="EMBL" id="PCJ25727.1"/>
    </source>
</evidence>
<proteinExistence type="predicted"/>
<evidence type="ECO:0000256" key="1">
    <source>
        <dbReference type="SAM" id="Phobius"/>
    </source>
</evidence>
<protein>
    <submittedName>
        <fullName evidence="2">Uncharacterized protein</fullName>
    </submittedName>
</protein>
<reference evidence="3" key="1">
    <citation type="submission" date="2017-08" db="EMBL/GenBank/DDBJ databases">
        <title>A dynamic microbial community with high functional redundancy inhabits the cold, oxic subseafloor aquifer.</title>
        <authorList>
            <person name="Tully B.J."/>
            <person name="Wheat C.G."/>
            <person name="Glazer B.T."/>
            <person name="Huber J.A."/>
        </authorList>
    </citation>
    <scope>NUCLEOTIDE SEQUENCE [LARGE SCALE GENOMIC DNA]</scope>
</reference>
<feature type="transmembrane region" description="Helical" evidence="1">
    <location>
        <begin position="54"/>
        <end position="70"/>
    </location>
</feature>